<dbReference type="EMBL" id="JAANOH010000001">
    <property type="protein sequence ID" value="MCZ2474599.1"/>
    <property type="molecule type" value="Genomic_DNA"/>
</dbReference>
<dbReference type="SUPFAM" id="SSF56925">
    <property type="entry name" value="OMPA-like"/>
    <property type="match status" value="1"/>
</dbReference>
<organism evidence="2 3">
    <name type="scientific">Aquirufa ecclesiirivi</name>
    <dbReference type="NCBI Taxonomy" id="2715124"/>
    <lineage>
        <taxon>Bacteria</taxon>
        <taxon>Pseudomonadati</taxon>
        <taxon>Bacteroidota</taxon>
        <taxon>Cytophagia</taxon>
        <taxon>Cytophagales</taxon>
        <taxon>Flectobacillaceae</taxon>
        <taxon>Aquirufa</taxon>
    </lineage>
</organism>
<evidence type="ECO:0000313" key="2">
    <source>
        <dbReference type="EMBL" id="MCZ2474599.1"/>
    </source>
</evidence>
<evidence type="ECO:0000313" key="3">
    <source>
        <dbReference type="Proteomes" id="UP001321186"/>
    </source>
</evidence>
<evidence type="ECO:0000256" key="1">
    <source>
        <dbReference type="SAM" id="SignalP"/>
    </source>
</evidence>
<dbReference type="Proteomes" id="UP001321186">
    <property type="component" value="Unassembled WGS sequence"/>
</dbReference>
<protein>
    <submittedName>
        <fullName evidence="2">Porin family protein</fullName>
    </submittedName>
</protein>
<sequence>MKILGMTALAKATMLACALVSHVPFSTSAISDPFLNRRDAPKNSFGIRYSYSCMGLTWRHAFNQLNQFEAFIQPVSTDAIKEFNFYGGRFLHHFPQTEFPFTPYVFLGVGMATYQNNIPNPALKESNKSSKCLGYALGQGVETKISSNLSLTGDVAITRLNDEPHQMLGIIRLGMGMHYTLK</sequence>
<reference evidence="2 3" key="1">
    <citation type="submission" date="2020-03" db="EMBL/GenBank/DDBJ databases">
        <authorList>
            <person name="Pitt A."/>
            <person name="Hahn M.W."/>
        </authorList>
    </citation>
    <scope>NUCLEOTIDE SEQUENCE [LARGE SCALE GENOMIC DNA]</scope>
    <source>
        <strain evidence="2 3">5A-MARBSE</strain>
    </source>
</reference>
<comment type="caution">
    <text evidence="2">The sequence shown here is derived from an EMBL/GenBank/DDBJ whole genome shotgun (WGS) entry which is preliminary data.</text>
</comment>
<keyword evidence="1" id="KW-0732">Signal</keyword>
<dbReference type="RefSeq" id="WP_269009586.1">
    <property type="nucleotide sequence ID" value="NZ_JAANOH010000001.1"/>
</dbReference>
<keyword evidence="3" id="KW-1185">Reference proteome</keyword>
<name>A0ABT4JFP4_9BACT</name>
<accession>A0ABT4JFP4</accession>
<dbReference type="Gene3D" id="2.40.160.20">
    <property type="match status" value="1"/>
</dbReference>
<dbReference type="InterPro" id="IPR011250">
    <property type="entry name" value="OMP/PagP_B-barrel"/>
</dbReference>
<proteinExistence type="predicted"/>
<feature type="signal peptide" evidence="1">
    <location>
        <begin position="1"/>
        <end position="18"/>
    </location>
</feature>
<feature type="chain" id="PRO_5045879144" evidence="1">
    <location>
        <begin position="19"/>
        <end position="182"/>
    </location>
</feature>
<gene>
    <name evidence="2" type="ORF">G9H61_04030</name>
</gene>